<keyword evidence="2" id="KW-1185">Reference proteome</keyword>
<evidence type="ECO:0000313" key="2">
    <source>
        <dbReference type="Proteomes" id="UP000593572"/>
    </source>
</evidence>
<protein>
    <submittedName>
        <fullName evidence="1">Uncharacterized protein</fullName>
    </submittedName>
</protein>
<accession>A0A7J8MS29</accession>
<sequence length="37" mass="4546">MFPSKIPRNTRSNTRFIDWWLIEIQNLPISLSFVRIR</sequence>
<dbReference type="AlphaFoldDB" id="A0A7J8MS29"/>
<proteinExistence type="predicted"/>
<reference evidence="1 2" key="1">
    <citation type="journal article" date="2019" name="Genome Biol. Evol.">
        <title>Insights into the evolution of the New World diploid cottons (Gossypium, subgenus Houzingenia) based on genome sequencing.</title>
        <authorList>
            <person name="Grover C.E."/>
            <person name="Arick M.A. 2nd"/>
            <person name="Thrash A."/>
            <person name="Conover J.L."/>
            <person name="Sanders W.S."/>
            <person name="Peterson D.G."/>
            <person name="Frelichowski J.E."/>
            <person name="Scheffler J.A."/>
            <person name="Scheffler B.E."/>
            <person name="Wendel J.F."/>
        </authorList>
    </citation>
    <scope>NUCLEOTIDE SEQUENCE [LARGE SCALE GENOMIC DNA]</scope>
    <source>
        <strain evidence="1">157</strain>
        <tissue evidence="1">Leaf</tissue>
    </source>
</reference>
<dbReference type="Proteomes" id="UP000593572">
    <property type="component" value="Unassembled WGS sequence"/>
</dbReference>
<name>A0A7J8MS29_9ROSI</name>
<gene>
    <name evidence="1" type="ORF">Golob_005082</name>
</gene>
<comment type="caution">
    <text evidence="1">The sequence shown here is derived from an EMBL/GenBank/DDBJ whole genome shotgun (WGS) entry which is preliminary data.</text>
</comment>
<dbReference type="EMBL" id="JABEZX010000010">
    <property type="protein sequence ID" value="MBA0567529.1"/>
    <property type="molecule type" value="Genomic_DNA"/>
</dbReference>
<organism evidence="1 2">
    <name type="scientific">Gossypium lobatum</name>
    <dbReference type="NCBI Taxonomy" id="34289"/>
    <lineage>
        <taxon>Eukaryota</taxon>
        <taxon>Viridiplantae</taxon>
        <taxon>Streptophyta</taxon>
        <taxon>Embryophyta</taxon>
        <taxon>Tracheophyta</taxon>
        <taxon>Spermatophyta</taxon>
        <taxon>Magnoliopsida</taxon>
        <taxon>eudicotyledons</taxon>
        <taxon>Gunneridae</taxon>
        <taxon>Pentapetalae</taxon>
        <taxon>rosids</taxon>
        <taxon>malvids</taxon>
        <taxon>Malvales</taxon>
        <taxon>Malvaceae</taxon>
        <taxon>Malvoideae</taxon>
        <taxon>Gossypium</taxon>
    </lineage>
</organism>
<evidence type="ECO:0000313" key="1">
    <source>
        <dbReference type="EMBL" id="MBA0567529.1"/>
    </source>
</evidence>